<dbReference type="GO" id="GO:0005783">
    <property type="term" value="C:endoplasmic reticulum"/>
    <property type="evidence" value="ECO:0007669"/>
    <property type="project" value="TreeGrafter"/>
</dbReference>
<feature type="compositionally biased region" description="Basic and acidic residues" evidence="1">
    <location>
        <begin position="151"/>
        <end position="167"/>
    </location>
</feature>
<keyword evidence="3" id="KW-1185">Reference proteome</keyword>
<organism evidence="2 3">
    <name type="scientific">Rhizopogon vesiculosus</name>
    <dbReference type="NCBI Taxonomy" id="180088"/>
    <lineage>
        <taxon>Eukaryota</taxon>
        <taxon>Fungi</taxon>
        <taxon>Dikarya</taxon>
        <taxon>Basidiomycota</taxon>
        <taxon>Agaricomycotina</taxon>
        <taxon>Agaricomycetes</taxon>
        <taxon>Agaricomycetidae</taxon>
        <taxon>Boletales</taxon>
        <taxon>Suillineae</taxon>
        <taxon>Rhizopogonaceae</taxon>
        <taxon>Rhizopogon</taxon>
    </lineage>
</organism>
<dbReference type="GO" id="GO:0005634">
    <property type="term" value="C:nucleus"/>
    <property type="evidence" value="ECO:0007669"/>
    <property type="project" value="TreeGrafter"/>
</dbReference>
<accession>A0A1J8QUL2</accession>
<dbReference type="GO" id="GO:0030968">
    <property type="term" value="P:endoplasmic reticulum unfolded protein response"/>
    <property type="evidence" value="ECO:0007669"/>
    <property type="project" value="TreeGrafter"/>
</dbReference>
<feature type="compositionally biased region" description="Polar residues" evidence="1">
    <location>
        <begin position="197"/>
        <end position="218"/>
    </location>
</feature>
<gene>
    <name evidence="2" type="ORF">AZE42_09051</name>
</gene>
<evidence type="ECO:0000256" key="1">
    <source>
        <dbReference type="SAM" id="MobiDB-lite"/>
    </source>
</evidence>
<dbReference type="STRING" id="180088.A0A1J8QUL2"/>
<feature type="region of interest" description="Disordered" evidence="1">
    <location>
        <begin position="147"/>
        <end position="167"/>
    </location>
</feature>
<comment type="caution">
    <text evidence="2">The sequence shown here is derived from an EMBL/GenBank/DDBJ whole genome shotgun (WGS) entry which is preliminary data.</text>
</comment>
<feature type="compositionally biased region" description="Polar residues" evidence="1">
    <location>
        <begin position="488"/>
        <end position="501"/>
    </location>
</feature>
<evidence type="ECO:0000313" key="2">
    <source>
        <dbReference type="EMBL" id="OJA15356.1"/>
    </source>
</evidence>
<protein>
    <recommendedName>
        <fullName evidence="4">Opi1-domain-containing protein</fullName>
    </recommendedName>
</protein>
<dbReference type="GO" id="GO:0006357">
    <property type="term" value="P:regulation of transcription by RNA polymerase II"/>
    <property type="evidence" value="ECO:0007669"/>
    <property type="project" value="TreeGrafter"/>
</dbReference>
<feature type="region of interest" description="Disordered" evidence="1">
    <location>
        <begin position="1"/>
        <end position="52"/>
    </location>
</feature>
<dbReference type="PANTHER" id="PTHR38406">
    <property type="entry name" value="TRANSCRIPTIONAL REPRESSOR OPI1"/>
    <property type="match status" value="1"/>
</dbReference>
<feature type="compositionally biased region" description="Low complexity" evidence="1">
    <location>
        <begin position="1"/>
        <end position="14"/>
    </location>
</feature>
<dbReference type="Proteomes" id="UP000183567">
    <property type="component" value="Unassembled WGS sequence"/>
</dbReference>
<dbReference type="GO" id="GO:0008654">
    <property type="term" value="P:phospholipid biosynthetic process"/>
    <property type="evidence" value="ECO:0007669"/>
    <property type="project" value="TreeGrafter"/>
</dbReference>
<evidence type="ECO:0000313" key="3">
    <source>
        <dbReference type="Proteomes" id="UP000183567"/>
    </source>
</evidence>
<reference evidence="2 3" key="1">
    <citation type="submission" date="2016-03" db="EMBL/GenBank/DDBJ databases">
        <title>Comparative genomics of the ectomycorrhizal sister species Rhizopogon vinicolor and Rhizopogon vesiculosus (Basidiomycota: Boletales) reveals a divergence of the mating type B locus.</title>
        <authorList>
            <person name="Mujic A.B."/>
            <person name="Kuo A."/>
            <person name="Tritt A."/>
            <person name="Lipzen A."/>
            <person name="Chen C."/>
            <person name="Johnson J."/>
            <person name="Sharma A."/>
            <person name="Barry K."/>
            <person name="Grigoriev I.V."/>
            <person name="Spatafora J.W."/>
        </authorList>
    </citation>
    <scope>NUCLEOTIDE SEQUENCE [LARGE SCALE GENOMIC DNA]</scope>
    <source>
        <strain evidence="2 3">AM-OR11-056</strain>
    </source>
</reference>
<feature type="compositionally biased region" description="Low complexity" evidence="1">
    <location>
        <begin position="503"/>
        <end position="519"/>
    </location>
</feature>
<evidence type="ECO:0008006" key="4">
    <source>
        <dbReference type="Google" id="ProtNLM"/>
    </source>
</evidence>
<proteinExistence type="predicted"/>
<feature type="region of interest" description="Disordered" evidence="1">
    <location>
        <begin position="183"/>
        <end position="218"/>
    </location>
</feature>
<dbReference type="AlphaFoldDB" id="A0A1J8QUL2"/>
<name>A0A1J8QUL2_9AGAM</name>
<dbReference type="Pfam" id="PF08618">
    <property type="entry name" value="Opi1"/>
    <property type="match status" value="2"/>
</dbReference>
<feature type="compositionally biased region" description="Low complexity" evidence="1">
    <location>
        <begin position="186"/>
        <end position="196"/>
    </location>
</feature>
<dbReference type="EMBL" id="LVVM01003183">
    <property type="protein sequence ID" value="OJA15356.1"/>
    <property type="molecule type" value="Genomic_DNA"/>
</dbReference>
<feature type="region of interest" description="Disordered" evidence="1">
    <location>
        <begin position="472"/>
        <end position="521"/>
    </location>
</feature>
<feature type="region of interest" description="Disordered" evidence="1">
    <location>
        <begin position="348"/>
        <end position="429"/>
    </location>
</feature>
<dbReference type="PANTHER" id="PTHR38406:SF1">
    <property type="entry name" value="TRANSCRIPTIONAL REPRESSOR OPI1"/>
    <property type="match status" value="1"/>
</dbReference>
<dbReference type="GO" id="GO:0003714">
    <property type="term" value="F:transcription corepressor activity"/>
    <property type="evidence" value="ECO:0007669"/>
    <property type="project" value="InterPro"/>
</dbReference>
<sequence length="607" mass="65443">MSDKSSPPSSTASRHSFEDEDESVRIAVSALGDMRNGGRTSGNNAHIPAQSSASSSALYASSPSLPADLTSPDFVARVSNFPIFNTALRAYEHGKASSRVVKYGAEMMESSVKTISRPVIDRLPVDVNQLDEFACRQLDKLDRYRRPSSSDIERMQIDETSQERKIGERQTTLDYFSSLQAYQGTDPQSSQDSSPSNDYKTPTSPLSQVTEPLDPQSQQAVVQRSRWQAVLLEAGGIGAAVSEESMRRLQYCLQWLQYATSHIDAQILILRDFIASLQPSDSSSGTDTVISPTHMRTLMNVRRDIVQTIRQVVDVVSKYAGGALPEPARSRVRGFILHLPQRWASANVNPTPGMADGVPGASSAVGAAAGGCGSGRRGRSTRHHKERNAGGPDRSQAGTPASSRASSPLGSTRVGFGASHRPTTSSATQAAQRILTLATESLDMMRGVTGVVKDSLDRADTWVERLRVVGLQRQQSSDNSEPLDPASSPFTQHRSQNSIPGLTSAPSTPFSSIPSTPAAYSPLPATPPAAYTFPDTLAMGIRTGEAGARRSLSDLRLDGDAMYDAPRSVEKDVCKGEPEIRKPDRIWERQSLENIAPGREGMVVDDG</sequence>
<dbReference type="OrthoDB" id="2441642at2759"/>
<feature type="compositionally biased region" description="Polar residues" evidence="1">
    <location>
        <begin position="396"/>
        <end position="410"/>
    </location>
</feature>
<feature type="compositionally biased region" description="Basic residues" evidence="1">
    <location>
        <begin position="376"/>
        <end position="386"/>
    </location>
</feature>
<dbReference type="InterPro" id="IPR013927">
    <property type="entry name" value="TF_Opi1_Ccg-8"/>
</dbReference>